<dbReference type="Gene3D" id="3.90.1640.30">
    <property type="match status" value="1"/>
</dbReference>
<sequence length="553" mass="62647">MHWKQLDIPFENHPHCANMLYLAKHVNIHPLLGYHLFVHGIQTEEQLWSFLYPDPSQFHNPFLLNDMKRAVDRILKAIQQKESIYIFGDYDCDGITSSTILKQALEKLGAHVMTRLPLREEGYGLSPLAVNSLPENISLLITVDNGSSAHPAIKLAKEKGIDVIVTDHHEVLGEHPACFAFINPKRKDNTYPYPHLCGAGVALKLIQALFLTLKQDWVKETWNYIEYATIGTIADVMPLTGENRAICWFGLYKMRNCPNKLLQLFREQLQLKYIDSTTIGFLIGPMLNSCGRISDPNIGAAILQKAEPTAEDVKLLINLNNKRKQLTTEQFKLASEIIAQQSLEKDSLLVVQGDFHKGIIGILASKISSHYKRPTIVLTQDGIGSARSGNGSKFSIIQAIQSCSELLKKFGGHAAAAGLSIAPEESHIQQFRECMQEAAQQQNTSQPTSYFISEFPIYNFPNHLFDDLMALEPYGNGHPKPSFRSKNIFACGHSCFGKNKEHVEFFFSKKRAYAYSHGHLFQNWNRYNRMDVLYTPHSYEKQDFLINDLQLIQ</sequence>
<dbReference type="GO" id="GO:0006310">
    <property type="term" value="P:DNA recombination"/>
    <property type="evidence" value="ECO:0007669"/>
    <property type="project" value="InterPro"/>
</dbReference>
<gene>
    <name evidence="9" type="primary">recJ_2</name>
    <name evidence="9" type="ORF">BACERE00185_01822</name>
</gene>
<dbReference type="PANTHER" id="PTHR30255:SF2">
    <property type="entry name" value="SINGLE-STRANDED-DNA-SPECIFIC EXONUCLEASE RECJ"/>
    <property type="match status" value="1"/>
</dbReference>
<proteinExistence type="inferred from homology"/>
<accession>A0A1Y5ZDY6</accession>
<evidence type="ECO:0000256" key="1">
    <source>
        <dbReference type="ARBA" id="ARBA00005915"/>
    </source>
</evidence>
<evidence type="ECO:0000256" key="4">
    <source>
        <dbReference type="ARBA" id="ARBA00022801"/>
    </source>
</evidence>
<reference evidence="10" key="1">
    <citation type="submission" date="2017-04" db="EMBL/GenBank/DDBJ databases">
        <authorList>
            <person name="Criscuolo A."/>
        </authorList>
    </citation>
    <scope>NUCLEOTIDE SEQUENCE [LARGE SCALE GENOMIC DNA]</scope>
</reference>
<dbReference type="Pfam" id="PF17768">
    <property type="entry name" value="RecJ_OB"/>
    <property type="match status" value="1"/>
</dbReference>
<dbReference type="GO" id="GO:0003676">
    <property type="term" value="F:nucleic acid binding"/>
    <property type="evidence" value="ECO:0007669"/>
    <property type="project" value="InterPro"/>
</dbReference>
<evidence type="ECO:0000313" key="10">
    <source>
        <dbReference type="Proteomes" id="UP000194439"/>
    </source>
</evidence>
<feature type="domain" description="DDH" evidence="6">
    <location>
        <begin position="83"/>
        <end position="215"/>
    </location>
</feature>
<dbReference type="InterPro" id="IPR003156">
    <property type="entry name" value="DHHA1_dom"/>
</dbReference>
<dbReference type="Gene3D" id="3.10.310.30">
    <property type="match status" value="1"/>
</dbReference>
<dbReference type="InterPro" id="IPR038763">
    <property type="entry name" value="DHH_sf"/>
</dbReference>
<protein>
    <recommendedName>
        <fullName evidence="2">Single-stranded-DNA-specific exonuclease RecJ</fullName>
    </recommendedName>
</protein>
<keyword evidence="5 9" id="KW-0269">Exonuclease</keyword>
<dbReference type="PANTHER" id="PTHR30255">
    <property type="entry name" value="SINGLE-STRANDED-DNA-SPECIFIC EXONUCLEASE RECJ"/>
    <property type="match status" value="1"/>
</dbReference>
<dbReference type="InterPro" id="IPR001667">
    <property type="entry name" value="DDH_dom"/>
</dbReference>
<dbReference type="GO" id="GO:0008409">
    <property type="term" value="F:5'-3' exonuclease activity"/>
    <property type="evidence" value="ECO:0007669"/>
    <property type="project" value="InterPro"/>
</dbReference>
<dbReference type="SUPFAM" id="SSF64182">
    <property type="entry name" value="DHH phosphoesterases"/>
    <property type="match status" value="1"/>
</dbReference>
<organism evidence="9 10">
    <name type="scientific">Bacillus mobilis</name>
    <dbReference type="NCBI Taxonomy" id="2026190"/>
    <lineage>
        <taxon>Bacteria</taxon>
        <taxon>Bacillati</taxon>
        <taxon>Bacillota</taxon>
        <taxon>Bacilli</taxon>
        <taxon>Bacillales</taxon>
        <taxon>Bacillaceae</taxon>
        <taxon>Bacillus</taxon>
        <taxon>Bacillus cereus group</taxon>
    </lineage>
</organism>
<dbReference type="EMBL" id="FWZD01000040">
    <property type="protein sequence ID" value="SMD93793.1"/>
    <property type="molecule type" value="Genomic_DNA"/>
</dbReference>
<dbReference type="InterPro" id="IPR004610">
    <property type="entry name" value="RecJ"/>
</dbReference>
<evidence type="ECO:0000256" key="3">
    <source>
        <dbReference type="ARBA" id="ARBA00022722"/>
    </source>
</evidence>
<dbReference type="Proteomes" id="UP000194439">
    <property type="component" value="Unassembled WGS sequence"/>
</dbReference>
<dbReference type="Pfam" id="PF02272">
    <property type="entry name" value="DHHA1"/>
    <property type="match status" value="1"/>
</dbReference>
<evidence type="ECO:0000256" key="5">
    <source>
        <dbReference type="ARBA" id="ARBA00022839"/>
    </source>
</evidence>
<comment type="similarity">
    <text evidence="1">Belongs to the RecJ family.</text>
</comment>
<dbReference type="InterPro" id="IPR041122">
    <property type="entry name" value="RecJ_OB"/>
</dbReference>
<dbReference type="InterPro" id="IPR051673">
    <property type="entry name" value="SSDNA_exonuclease_RecJ"/>
</dbReference>
<evidence type="ECO:0000313" key="9">
    <source>
        <dbReference type="EMBL" id="SMD93793.1"/>
    </source>
</evidence>
<evidence type="ECO:0000259" key="7">
    <source>
        <dbReference type="Pfam" id="PF02272"/>
    </source>
</evidence>
<dbReference type="NCBIfam" id="TIGR00644">
    <property type="entry name" value="recJ"/>
    <property type="match status" value="1"/>
</dbReference>
<dbReference type="GO" id="GO:0006281">
    <property type="term" value="P:DNA repair"/>
    <property type="evidence" value="ECO:0007669"/>
    <property type="project" value="InterPro"/>
</dbReference>
<keyword evidence="3" id="KW-0540">Nuclease</keyword>
<evidence type="ECO:0000256" key="2">
    <source>
        <dbReference type="ARBA" id="ARBA00019841"/>
    </source>
</evidence>
<evidence type="ECO:0000259" key="8">
    <source>
        <dbReference type="Pfam" id="PF17768"/>
    </source>
</evidence>
<dbReference type="AlphaFoldDB" id="A0A1Y5ZDY6"/>
<dbReference type="RefSeq" id="WP_088028292.1">
    <property type="nucleotide sequence ID" value="NZ_FWZD01000040.1"/>
</dbReference>
<dbReference type="Pfam" id="PF01368">
    <property type="entry name" value="DHH"/>
    <property type="match status" value="1"/>
</dbReference>
<name>A0A1Y5ZDY6_9BACI</name>
<keyword evidence="4 9" id="KW-0378">Hydrolase</keyword>
<feature type="domain" description="DHHA1" evidence="7">
    <location>
        <begin position="348"/>
        <end position="439"/>
    </location>
</feature>
<evidence type="ECO:0000259" key="6">
    <source>
        <dbReference type="Pfam" id="PF01368"/>
    </source>
</evidence>
<feature type="domain" description="RecJ OB" evidence="8">
    <location>
        <begin position="458"/>
        <end position="538"/>
    </location>
</feature>